<dbReference type="EMBL" id="MU251576">
    <property type="protein sequence ID" value="KAG9231880.1"/>
    <property type="molecule type" value="Genomic_DNA"/>
</dbReference>
<comment type="caution">
    <text evidence="1">The sequence shown here is derived from an EMBL/GenBank/DDBJ whole genome shotgun (WGS) entry which is preliminary data.</text>
</comment>
<gene>
    <name evidence="1" type="ORF">BJ875DRAFT_443671</name>
</gene>
<accession>A0A9P7YDX5</accession>
<sequence>MNHQVYLKLSAARHLSGVLNTISRELNGGALSPLIDGTCGDPMTLPSVIASPLLEVSECAVLRAFKLNLDAVQELPEGLGRGQEFTLAEPISEALCYIFEEDNWRQEFKKHPYQNDLKVKSIDAIYSGNDMCRVLLYQDMTYKIVRGMDDNWLASAEEEMERAKNGGLSICEKALHAVLKNRGFTYKCIMKDACGSFPKPDYPPGEP</sequence>
<evidence type="ECO:0000313" key="2">
    <source>
        <dbReference type="Proteomes" id="UP000824998"/>
    </source>
</evidence>
<dbReference type="AlphaFoldDB" id="A0A9P7YDX5"/>
<proteinExistence type="predicted"/>
<protein>
    <submittedName>
        <fullName evidence="1">Uncharacterized protein</fullName>
    </submittedName>
</protein>
<keyword evidence="2" id="KW-1185">Reference proteome</keyword>
<evidence type="ECO:0000313" key="1">
    <source>
        <dbReference type="EMBL" id="KAG9231880.1"/>
    </source>
</evidence>
<name>A0A9P7YDX5_9HELO</name>
<reference evidence="1" key="1">
    <citation type="journal article" date="2021" name="IMA Fungus">
        <title>Genomic characterization of three marine fungi, including Emericellopsis atlantica sp. nov. with signatures of a generalist lifestyle and marine biomass degradation.</title>
        <authorList>
            <person name="Hagestad O.C."/>
            <person name="Hou L."/>
            <person name="Andersen J.H."/>
            <person name="Hansen E.H."/>
            <person name="Altermark B."/>
            <person name="Li C."/>
            <person name="Kuhnert E."/>
            <person name="Cox R.J."/>
            <person name="Crous P.W."/>
            <person name="Spatafora J.W."/>
            <person name="Lail K."/>
            <person name="Amirebrahimi M."/>
            <person name="Lipzen A."/>
            <person name="Pangilinan J."/>
            <person name="Andreopoulos W."/>
            <person name="Hayes R.D."/>
            <person name="Ng V."/>
            <person name="Grigoriev I.V."/>
            <person name="Jackson S.A."/>
            <person name="Sutton T.D.S."/>
            <person name="Dobson A.D.W."/>
            <person name="Rama T."/>
        </authorList>
    </citation>
    <scope>NUCLEOTIDE SEQUENCE</scope>
    <source>
        <strain evidence="1">TRa018bII</strain>
    </source>
</reference>
<organism evidence="1 2">
    <name type="scientific">Amylocarpus encephaloides</name>
    <dbReference type="NCBI Taxonomy" id="45428"/>
    <lineage>
        <taxon>Eukaryota</taxon>
        <taxon>Fungi</taxon>
        <taxon>Dikarya</taxon>
        <taxon>Ascomycota</taxon>
        <taxon>Pezizomycotina</taxon>
        <taxon>Leotiomycetes</taxon>
        <taxon>Helotiales</taxon>
        <taxon>Helotiales incertae sedis</taxon>
        <taxon>Amylocarpus</taxon>
    </lineage>
</organism>
<dbReference type="Proteomes" id="UP000824998">
    <property type="component" value="Unassembled WGS sequence"/>
</dbReference>